<dbReference type="PANTHER" id="PTHR47453">
    <property type="entry name" value="PHOSPHOGLUCAN, WATER DIKINASE, CHLOROPLASTIC"/>
    <property type="match status" value="1"/>
</dbReference>
<feature type="compositionally biased region" description="Low complexity" evidence="1">
    <location>
        <begin position="39"/>
        <end position="51"/>
    </location>
</feature>
<dbReference type="PANTHER" id="PTHR47453:SF1">
    <property type="entry name" value="PHOSPHOGLUCAN, WATER DIKINASE, CHLOROPLASTIC"/>
    <property type="match status" value="1"/>
</dbReference>
<gene>
    <name evidence="2" type="ORF">PCOR1329_LOCUS63083</name>
</gene>
<feature type="compositionally biased region" description="Low complexity" evidence="1">
    <location>
        <begin position="1"/>
        <end position="23"/>
    </location>
</feature>
<feature type="compositionally biased region" description="Low complexity" evidence="1">
    <location>
        <begin position="63"/>
        <end position="73"/>
    </location>
</feature>
<name>A0ABN9W158_9DINO</name>
<dbReference type="Proteomes" id="UP001189429">
    <property type="component" value="Unassembled WGS sequence"/>
</dbReference>
<sequence length="511" mass="55697">MASLAASTASRARAPLLRLSSRGPGRRPTRRRRHRPQARRLPSIPAPAEIDGAARDRGGGGPEAAPGEGAGPARHLRGRLWRRRGPGVLEPAVGARDAERRRALDPAEPARGGGPGHALQVRRVQPREGEPRWEGIENRRWGAAGAPVGVHMFDRTGVERAKRPPGQGRVLAAGGSSIDEFVAHVAEEDRSRSSYRLKLELPRQLLEEDRLGSLGELACLQAYLTFIASGQIVCKEDGGHHRPNAAAKAAQVVTEALWDVAKQGDAELFVARRIFPSLPSFSDEFTCAVPMTRIRDIAHRNDIPKDIKLYIKHEIQNKLHRCADPGDLVKLDRLVERIDREGGYSEGFVHEIHIFQVELRSFFNASGLDDSARQLAAQVPSIRPAVDNLLLLKGQPAPAPAQLEALAALRRVVAPRTVEEEQNWLRLDVELDRYAFVLLSQVAGGLDGDAKASVGRAAARHLLHPLTATRRFLLAGWTPWHVGNTGDEGARLFAAIDGLAETTNSLTTGVL</sequence>
<feature type="compositionally biased region" description="Basic residues" evidence="1">
    <location>
        <begin position="24"/>
        <end position="38"/>
    </location>
</feature>
<feature type="compositionally biased region" description="Basic and acidic residues" evidence="1">
    <location>
        <begin position="96"/>
        <end position="105"/>
    </location>
</feature>
<evidence type="ECO:0000313" key="2">
    <source>
        <dbReference type="EMBL" id="CAK0879750.1"/>
    </source>
</evidence>
<feature type="region of interest" description="Disordered" evidence="1">
    <location>
        <begin position="1"/>
        <end position="130"/>
    </location>
</feature>
<evidence type="ECO:0000313" key="3">
    <source>
        <dbReference type="Proteomes" id="UP001189429"/>
    </source>
</evidence>
<accession>A0ABN9W158</accession>
<protein>
    <recommendedName>
        <fullName evidence="4">Protein-serine/threonine kinase</fullName>
    </recommendedName>
</protein>
<reference evidence="2" key="1">
    <citation type="submission" date="2023-10" db="EMBL/GenBank/DDBJ databases">
        <authorList>
            <person name="Chen Y."/>
            <person name="Shah S."/>
            <person name="Dougan E. K."/>
            <person name="Thang M."/>
            <person name="Chan C."/>
        </authorList>
    </citation>
    <scope>NUCLEOTIDE SEQUENCE [LARGE SCALE GENOMIC DNA]</scope>
</reference>
<comment type="caution">
    <text evidence="2">The sequence shown here is derived from an EMBL/GenBank/DDBJ whole genome shotgun (WGS) entry which is preliminary data.</text>
</comment>
<proteinExistence type="predicted"/>
<keyword evidence="3" id="KW-1185">Reference proteome</keyword>
<organism evidence="2 3">
    <name type="scientific">Prorocentrum cordatum</name>
    <dbReference type="NCBI Taxonomy" id="2364126"/>
    <lineage>
        <taxon>Eukaryota</taxon>
        <taxon>Sar</taxon>
        <taxon>Alveolata</taxon>
        <taxon>Dinophyceae</taxon>
        <taxon>Prorocentrales</taxon>
        <taxon>Prorocentraceae</taxon>
        <taxon>Prorocentrum</taxon>
    </lineage>
</organism>
<evidence type="ECO:0008006" key="4">
    <source>
        <dbReference type="Google" id="ProtNLM"/>
    </source>
</evidence>
<dbReference type="EMBL" id="CAUYUJ010017995">
    <property type="protein sequence ID" value="CAK0879750.1"/>
    <property type="molecule type" value="Genomic_DNA"/>
</dbReference>
<feature type="compositionally biased region" description="Basic residues" evidence="1">
    <location>
        <begin position="74"/>
        <end position="85"/>
    </location>
</feature>
<evidence type="ECO:0000256" key="1">
    <source>
        <dbReference type="SAM" id="MobiDB-lite"/>
    </source>
</evidence>